<name>A0AA38C974_TAXCH</name>
<feature type="region of interest" description="Disordered" evidence="3">
    <location>
        <begin position="1"/>
        <end position="29"/>
    </location>
</feature>
<accession>A0AA38C974</accession>
<comment type="caution">
    <text evidence="4">The sequence shown here is derived from an EMBL/GenBank/DDBJ whole genome shotgun (WGS) entry which is preliminary data.</text>
</comment>
<dbReference type="InterPro" id="IPR015915">
    <property type="entry name" value="Kelch-typ_b-propeller"/>
</dbReference>
<dbReference type="Gene3D" id="2.120.10.80">
    <property type="entry name" value="Kelch-type beta propeller"/>
    <property type="match status" value="1"/>
</dbReference>
<sequence length="324" mass="36044">MGCFISHPAPAPAPAQDPQQETPGTFSSDPDISRSWVYFKIIERGADEIFYAYNLHVQKSLRFPSLPEWLLNSATAVLNGKVYVIGGTDAGGNDSKNVYMCDPMAAFTWSQLPCTITGRESAVAVAANGMIYVFGGCLYRSVVWAEVYDPSSSTPQWTALPYPPLEFSCTLSRRPLQLVVCRHRIFVRNDCSGIAFNVAFSIWESRLPRVISNYWFKWPSPAAEVSGMFVAYHQGGDDTAALHAYDRGRGLWLPLELNPVDPAEMGHLLSVNGSLVEYHVGELPCQITFRVMQMKINPTDDRMAVHVTKTLTYLPESAEWDFTG</sequence>
<dbReference type="Pfam" id="PF01344">
    <property type="entry name" value="Kelch_1"/>
    <property type="match status" value="2"/>
</dbReference>
<keyword evidence="5" id="KW-1185">Reference proteome</keyword>
<keyword evidence="2" id="KW-0677">Repeat</keyword>
<dbReference type="PANTHER" id="PTHR46344:SF27">
    <property type="entry name" value="KELCH REPEAT SUPERFAMILY PROTEIN"/>
    <property type="match status" value="1"/>
</dbReference>
<dbReference type="SUPFAM" id="SSF117281">
    <property type="entry name" value="Kelch motif"/>
    <property type="match status" value="1"/>
</dbReference>
<dbReference type="AlphaFoldDB" id="A0AA38C974"/>
<dbReference type="InterPro" id="IPR006652">
    <property type="entry name" value="Kelch_1"/>
</dbReference>
<dbReference type="EMBL" id="JAHRHJ020000010">
    <property type="protein sequence ID" value="KAH9297411.1"/>
    <property type="molecule type" value="Genomic_DNA"/>
</dbReference>
<reference evidence="4 5" key="1">
    <citation type="journal article" date="2021" name="Nat. Plants">
        <title>The Taxus genome provides insights into paclitaxel biosynthesis.</title>
        <authorList>
            <person name="Xiong X."/>
            <person name="Gou J."/>
            <person name="Liao Q."/>
            <person name="Li Y."/>
            <person name="Zhou Q."/>
            <person name="Bi G."/>
            <person name="Li C."/>
            <person name="Du R."/>
            <person name="Wang X."/>
            <person name="Sun T."/>
            <person name="Guo L."/>
            <person name="Liang H."/>
            <person name="Lu P."/>
            <person name="Wu Y."/>
            <person name="Zhang Z."/>
            <person name="Ro D.K."/>
            <person name="Shang Y."/>
            <person name="Huang S."/>
            <person name="Yan J."/>
        </authorList>
    </citation>
    <scope>NUCLEOTIDE SEQUENCE [LARGE SCALE GENOMIC DNA]</scope>
    <source>
        <strain evidence="4">Ta-2019</strain>
    </source>
</reference>
<organism evidence="4 5">
    <name type="scientific">Taxus chinensis</name>
    <name type="common">Chinese yew</name>
    <name type="synonym">Taxus wallichiana var. chinensis</name>
    <dbReference type="NCBI Taxonomy" id="29808"/>
    <lineage>
        <taxon>Eukaryota</taxon>
        <taxon>Viridiplantae</taxon>
        <taxon>Streptophyta</taxon>
        <taxon>Embryophyta</taxon>
        <taxon>Tracheophyta</taxon>
        <taxon>Spermatophyta</taxon>
        <taxon>Pinopsida</taxon>
        <taxon>Pinidae</taxon>
        <taxon>Conifers II</taxon>
        <taxon>Cupressales</taxon>
        <taxon>Taxaceae</taxon>
        <taxon>Taxus</taxon>
    </lineage>
</organism>
<protein>
    <submittedName>
        <fullName evidence="4">Uncharacterized protein</fullName>
    </submittedName>
</protein>
<evidence type="ECO:0000256" key="1">
    <source>
        <dbReference type="ARBA" id="ARBA00022441"/>
    </source>
</evidence>
<evidence type="ECO:0000256" key="2">
    <source>
        <dbReference type="ARBA" id="ARBA00022737"/>
    </source>
</evidence>
<proteinExistence type="predicted"/>
<gene>
    <name evidence="4" type="ORF">KI387_029093</name>
</gene>
<evidence type="ECO:0000313" key="5">
    <source>
        <dbReference type="Proteomes" id="UP000824469"/>
    </source>
</evidence>
<evidence type="ECO:0000256" key="3">
    <source>
        <dbReference type="SAM" id="MobiDB-lite"/>
    </source>
</evidence>
<dbReference type="PANTHER" id="PTHR46344">
    <property type="entry name" value="OS02G0202900 PROTEIN"/>
    <property type="match status" value="1"/>
</dbReference>
<keyword evidence="1" id="KW-0880">Kelch repeat</keyword>
<dbReference type="Proteomes" id="UP000824469">
    <property type="component" value="Unassembled WGS sequence"/>
</dbReference>
<evidence type="ECO:0000313" key="4">
    <source>
        <dbReference type="EMBL" id="KAH9297411.1"/>
    </source>
</evidence>